<name>A0A4Q9VGP2_9HYPH</name>
<reference evidence="1 2" key="1">
    <citation type="submission" date="2019-02" db="EMBL/GenBank/DDBJ databases">
        <title>Siculibacillus lacustris gen. nov., sp. nov., a new rosette-forming bacterium isolated from a freshwater crater lake (Lake St. Ana, Romania).</title>
        <authorList>
            <person name="Felfoldi T."/>
            <person name="Marton Z."/>
            <person name="Szabo A."/>
            <person name="Mentes A."/>
            <person name="Boka K."/>
            <person name="Marialigeti K."/>
            <person name="Mathe I."/>
            <person name="Koncz M."/>
            <person name="Schumann P."/>
            <person name="Toth E."/>
        </authorList>
    </citation>
    <scope>NUCLEOTIDE SEQUENCE [LARGE SCALE GENOMIC DNA]</scope>
    <source>
        <strain evidence="1 2">SA-279</strain>
    </source>
</reference>
<proteinExistence type="predicted"/>
<organism evidence="1 2">
    <name type="scientific">Siculibacillus lacustris</name>
    <dbReference type="NCBI Taxonomy" id="1549641"/>
    <lineage>
        <taxon>Bacteria</taxon>
        <taxon>Pseudomonadati</taxon>
        <taxon>Pseudomonadota</taxon>
        <taxon>Alphaproteobacteria</taxon>
        <taxon>Hyphomicrobiales</taxon>
        <taxon>Ancalomicrobiaceae</taxon>
        <taxon>Siculibacillus</taxon>
    </lineage>
</organism>
<dbReference type="AlphaFoldDB" id="A0A4Q9VGP2"/>
<dbReference type="EMBL" id="SJFN01000045">
    <property type="protein sequence ID" value="TBW33345.1"/>
    <property type="molecule type" value="Genomic_DNA"/>
</dbReference>
<sequence length="158" mass="16277">MSDQIYYDPASGGFYSSEIHGSAMPSTVVEITGAQHAELLAGLNGGKAVAIIDGVPELVEKILPVPTAAEIEAVMQSAVGRFVQSQARGRGYDGAESCASYVASTNATWSAEAKAFVAWRDAVWASALATLAAVRSGAEAVPTVDAVLAALPPLVWPD</sequence>
<keyword evidence="2" id="KW-1185">Reference proteome</keyword>
<gene>
    <name evidence="1" type="ORF">EYW49_20515</name>
</gene>
<dbReference type="Proteomes" id="UP000292781">
    <property type="component" value="Unassembled WGS sequence"/>
</dbReference>
<dbReference type="OrthoDB" id="7307689at2"/>
<evidence type="ECO:0000313" key="1">
    <source>
        <dbReference type="EMBL" id="TBW33345.1"/>
    </source>
</evidence>
<comment type="caution">
    <text evidence="1">The sequence shown here is derived from an EMBL/GenBank/DDBJ whole genome shotgun (WGS) entry which is preliminary data.</text>
</comment>
<accession>A0A4Q9VGP2</accession>
<protein>
    <submittedName>
        <fullName evidence="1">Uncharacterized protein</fullName>
    </submittedName>
</protein>
<evidence type="ECO:0000313" key="2">
    <source>
        <dbReference type="Proteomes" id="UP000292781"/>
    </source>
</evidence>
<dbReference type="RefSeq" id="WP_131311501.1">
    <property type="nucleotide sequence ID" value="NZ_SJFN01000045.1"/>
</dbReference>